<dbReference type="GeneID" id="20225316"/>
<dbReference type="KEGG" id="aaf:AURANDRAFT_65395"/>
<evidence type="ECO:0000313" key="2">
    <source>
        <dbReference type="Proteomes" id="UP000002729"/>
    </source>
</evidence>
<dbReference type="AlphaFoldDB" id="F0YDF4"/>
<dbReference type="InParanoid" id="F0YDF4"/>
<keyword evidence="2" id="KW-1185">Reference proteome</keyword>
<accession>F0YDF4</accession>
<evidence type="ECO:0000313" key="1">
    <source>
        <dbReference type="EMBL" id="EGB06727.1"/>
    </source>
</evidence>
<proteinExistence type="predicted"/>
<gene>
    <name evidence="1" type="ORF">AURANDRAFT_65395</name>
</gene>
<organism evidence="2">
    <name type="scientific">Aureococcus anophagefferens</name>
    <name type="common">Harmful bloom alga</name>
    <dbReference type="NCBI Taxonomy" id="44056"/>
    <lineage>
        <taxon>Eukaryota</taxon>
        <taxon>Sar</taxon>
        <taxon>Stramenopiles</taxon>
        <taxon>Ochrophyta</taxon>
        <taxon>Pelagophyceae</taxon>
        <taxon>Pelagomonadales</taxon>
        <taxon>Pelagomonadaceae</taxon>
        <taxon>Aureococcus</taxon>
    </lineage>
</organism>
<reference evidence="1 2" key="1">
    <citation type="journal article" date="2011" name="Proc. Natl. Acad. Sci. U.S.A.">
        <title>Niche of harmful alga Aureococcus anophagefferens revealed through ecogenomics.</title>
        <authorList>
            <person name="Gobler C.J."/>
            <person name="Berry D.L."/>
            <person name="Dyhrman S.T."/>
            <person name="Wilhelm S.W."/>
            <person name="Salamov A."/>
            <person name="Lobanov A.V."/>
            <person name="Zhang Y."/>
            <person name="Collier J.L."/>
            <person name="Wurch L.L."/>
            <person name="Kustka A.B."/>
            <person name="Dill B.D."/>
            <person name="Shah M."/>
            <person name="VerBerkmoes N.C."/>
            <person name="Kuo A."/>
            <person name="Terry A."/>
            <person name="Pangilinan J."/>
            <person name="Lindquist E.A."/>
            <person name="Lucas S."/>
            <person name="Paulsen I.T."/>
            <person name="Hattenrath-Lehmann T.K."/>
            <person name="Talmage S.C."/>
            <person name="Walker E.A."/>
            <person name="Koch F."/>
            <person name="Burson A.M."/>
            <person name="Marcoval M.A."/>
            <person name="Tang Y.Z."/>
            <person name="Lecleir G.R."/>
            <person name="Coyne K.J."/>
            <person name="Berg G.M."/>
            <person name="Bertrand E.M."/>
            <person name="Saito M.A."/>
            <person name="Gladyshev V.N."/>
            <person name="Grigoriev I.V."/>
        </authorList>
    </citation>
    <scope>NUCLEOTIDE SEQUENCE [LARGE SCALE GENOMIC DNA]</scope>
    <source>
        <strain evidence="2">CCMP 1984</strain>
    </source>
</reference>
<dbReference type="SUPFAM" id="SSF52833">
    <property type="entry name" value="Thioredoxin-like"/>
    <property type="match status" value="1"/>
</dbReference>
<protein>
    <submittedName>
        <fullName evidence="1">Uncharacterized protein</fullName>
    </submittedName>
</protein>
<dbReference type="RefSeq" id="XP_009038477.1">
    <property type="nucleotide sequence ID" value="XM_009040229.1"/>
</dbReference>
<dbReference type="Proteomes" id="UP000002729">
    <property type="component" value="Unassembled WGS sequence"/>
</dbReference>
<dbReference type="Gene3D" id="3.40.30.10">
    <property type="entry name" value="Glutaredoxin"/>
    <property type="match status" value="1"/>
</dbReference>
<dbReference type="EMBL" id="GL833133">
    <property type="protein sequence ID" value="EGB06727.1"/>
    <property type="molecule type" value="Genomic_DNA"/>
</dbReference>
<name>F0YDF4_AURAN</name>
<sequence length="331" mass="36009">MDVVLKYVPRDAALPPMELRITLPEKTQKRTLENLLKVVAKTYKSRHDTPFDDGVQFYHNNTKLDGDAVVGEVLTSGVELVLRSRTAAPAAALAVAAPPALAALGKENAPRKARRLVRVNLGAATGETMASLFKRYYGDKKAPASCSAASSSCSAVAASSCSAEPPRSSDKLKVHAAKADADAQALRTRHGLAALEDGVAPMHYDYDVVMSSSLDAQRLLLWIGSDEARRSANGGPAARERYFEELVSEHFARKGVYSDRAMLVRCAERAGVDAKRCEKYLASGRDEDAIRQQFLRVFYGYGEGFSSIPITMFASASFGRDGFRELWVGKR</sequence>
<dbReference type="InterPro" id="IPR036249">
    <property type="entry name" value="Thioredoxin-like_sf"/>
</dbReference>